<accession>L8MSS8</accession>
<proteinExistence type="predicted"/>
<dbReference type="AlphaFoldDB" id="L8MSS8"/>
<dbReference type="EMBL" id="ALWB01000225">
    <property type="protein sequence ID" value="ELS30972.1"/>
    <property type="molecule type" value="Genomic_DNA"/>
</dbReference>
<organism evidence="2 3">
    <name type="scientific">Pseudanabaena biceps PCC 7429</name>
    <dbReference type="NCBI Taxonomy" id="927668"/>
    <lineage>
        <taxon>Bacteria</taxon>
        <taxon>Bacillati</taxon>
        <taxon>Cyanobacteriota</taxon>
        <taxon>Cyanophyceae</taxon>
        <taxon>Pseudanabaenales</taxon>
        <taxon>Pseudanabaenaceae</taxon>
        <taxon>Pseudanabaena</taxon>
    </lineage>
</organism>
<keyword evidence="1" id="KW-0175">Coiled coil</keyword>
<evidence type="ECO:0000313" key="2">
    <source>
        <dbReference type="EMBL" id="ELS30972.1"/>
    </source>
</evidence>
<keyword evidence="3" id="KW-1185">Reference proteome</keyword>
<dbReference type="PATRIC" id="fig|927668.3.peg.4444"/>
<comment type="caution">
    <text evidence="2">The sequence shown here is derived from an EMBL/GenBank/DDBJ whole genome shotgun (WGS) entry which is preliminary data.</text>
</comment>
<evidence type="ECO:0000313" key="3">
    <source>
        <dbReference type="Proteomes" id="UP000011201"/>
    </source>
</evidence>
<reference evidence="2 3" key="1">
    <citation type="journal article" date="2013" name="Proc. Natl. Acad. Sci. U.S.A.">
        <title>Improving the coverage of the cyanobacterial phylum using diversity-driven genome sequencing.</title>
        <authorList>
            <person name="Shih P.M."/>
            <person name="Wu D."/>
            <person name="Latifi A."/>
            <person name="Axen S.D."/>
            <person name="Fewer D.P."/>
            <person name="Talla E."/>
            <person name="Calteau A."/>
            <person name="Cai F."/>
            <person name="Tandeau de Marsac N."/>
            <person name="Rippka R."/>
            <person name="Herdman M."/>
            <person name="Sivonen K."/>
            <person name="Coursin T."/>
            <person name="Laurent T."/>
            <person name="Goodwin L."/>
            <person name="Nolan M."/>
            <person name="Davenport K.W."/>
            <person name="Han C.S."/>
            <person name="Rubin E.M."/>
            <person name="Eisen J.A."/>
            <person name="Woyke T."/>
            <person name="Gugger M."/>
            <person name="Kerfeld C.A."/>
        </authorList>
    </citation>
    <scope>NUCLEOTIDE SEQUENCE [LARGE SCALE GENOMIC DNA]</scope>
    <source>
        <strain evidence="2 3">PCC 7429</strain>
    </source>
</reference>
<feature type="coiled-coil region" evidence="1">
    <location>
        <begin position="651"/>
        <end position="727"/>
    </location>
</feature>
<dbReference type="Proteomes" id="UP000011201">
    <property type="component" value="Unassembled WGS sequence"/>
</dbReference>
<sequence>GKWGSTHQDVKLNGAIANILNFDASDIKYDHENTKISIAKASITIPKLNDAKANVENARIDSNGLDWDKVTLSATQIALGSYVNISKPEAVISGAKDKYNSKFTGDFSVNLGQSDIVKVNGSGKLTVLYQDGKWGSTQQDVKLNGAIANILDFSASDIQYDHENTRVSIGQAGITIPDLYNATASVDNARIDSNGLDWDKVKLSVTDIALGQYANINAVSATIGGAKQDYASEFSGALGVNLGTSNLAEVNAEGQLTIKNVKGQWSCPNNSVSLKGTIADVLKFEASKIQYYHADKKVTIGQASVTIQQLNDTKASIDNARIDSNGLDWDTIKAQTGDISLGTVLSIKKPALIVEGATSRYSTTVSGGVGLHFGKYLTAGGSGKVKLDRSQGSGKSKIQVEEAKLEAKGDITFPGDFFSWPNISFDYPIVPGVEAGLELGIKGGIGASLQGTIAKQAAQDWNLGINPEIHGFLGVDLKAKVGVGSAYIAAIQAFVSGGCDAAFNGGLELNGSLKYDEETKKVDATKLTSKYYANAEFKASLSAGVQAQALYFFTKNLYRIRAKCSLGAGRLEGKLVFDENGGFRIDPPKFSGVIGGTFDKTSIKLEEQSYESIKNEIAEAILKDAAQKIAGSGEKRKEIINEVKAAYIRSLNEAKKVINKETEKSEKYIKNLEKIDIKIDRYNELIKLAKSLEQEEDSLNSQKIDLSKELENEKTKLDKQLETEVETLVNEDNNSKEKSKNKSGLGSKLKKAVKFLGKGKEALKDTFIPDKLRDKYNEIYNKCREKKLKVEKAIDDKKNLMETKYDDFKKEKKESFASLKDKARESFPSLAEKASTIKSNASALTKKASGLKAEIKESIKEKTLIKLTELGIKNSESFVKRIGQLTELQTKYSKKHELHSNFLKSAIEAKIKAEKVLEDVDAAIANLQQLEEGTSMNKLTEMNEQERAFMNAKNELHKEEVNLEDDLMKQIADIEKELAKALD</sequence>
<gene>
    <name evidence="2" type="ORF">Pse7429DRAFT_4045</name>
</gene>
<protein>
    <submittedName>
        <fullName evidence="2">Uncharacterized protein</fullName>
    </submittedName>
</protein>
<feature type="non-terminal residue" evidence="2">
    <location>
        <position position="1"/>
    </location>
</feature>
<evidence type="ECO:0000256" key="1">
    <source>
        <dbReference type="SAM" id="Coils"/>
    </source>
</evidence>
<feature type="coiled-coil region" evidence="1">
    <location>
        <begin position="910"/>
        <end position="962"/>
    </location>
</feature>
<name>L8MSS8_9CYAN</name>